<evidence type="ECO:0000259" key="16">
    <source>
        <dbReference type="PROSITE" id="PS50885"/>
    </source>
</evidence>
<reference evidence="17 18" key="1">
    <citation type="submission" date="2023-07" db="EMBL/GenBank/DDBJ databases">
        <title>Sorghum-associated microbial communities from plants grown in Nebraska, USA.</title>
        <authorList>
            <person name="Schachtman D."/>
        </authorList>
    </citation>
    <scope>NUCLEOTIDE SEQUENCE [LARGE SCALE GENOMIC DNA]</scope>
    <source>
        <strain evidence="17 18">CC482</strain>
    </source>
</reference>
<keyword evidence="5" id="KW-0597">Phosphoprotein</keyword>
<dbReference type="PRINTS" id="PR00344">
    <property type="entry name" value="BCTRLSENSOR"/>
</dbReference>
<protein>
    <recommendedName>
        <fullName evidence="3">histidine kinase</fullName>
        <ecNumber evidence="3">2.7.13.3</ecNumber>
    </recommendedName>
</protein>
<keyword evidence="8" id="KW-0547">Nucleotide-binding</keyword>
<feature type="domain" description="Histidine kinase" evidence="15">
    <location>
        <begin position="233"/>
        <end position="447"/>
    </location>
</feature>
<dbReference type="CDD" id="cd00075">
    <property type="entry name" value="HATPase"/>
    <property type="match status" value="1"/>
</dbReference>
<dbReference type="CDD" id="cd06225">
    <property type="entry name" value="HAMP"/>
    <property type="match status" value="1"/>
</dbReference>
<comment type="subcellular location">
    <subcellularLocation>
        <location evidence="2">Cell membrane</location>
        <topology evidence="2">Multi-pass membrane protein</topology>
    </subcellularLocation>
</comment>
<dbReference type="Pfam" id="PF00512">
    <property type="entry name" value="HisKA"/>
    <property type="match status" value="1"/>
</dbReference>
<dbReference type="PANTHER" id="PTHR45528">
    <property type="entry name" value="SENSOR HISTIDINE KINASE CPXA"/>
    <property type="match status" value="1"/>
</dbReference>
<dbReference type="InterPro" id="IPR036890">
    <property type="entry name" value="HATPase_C_sf"/>
</dbReference>
<dbReference type="SUPFAM" id="SSF158472">
    <property type="entry name" value="HAMP domain-like"/>
    <property type="match status" value="1"/>
</dbReference>
<dbReference type="InterPro" id="IPR036097">
    <property type="entry name" value="HisK_dim/P_sf"/>
</dbReference>
<comment type="catalytic activity">
    <reaction evidence="1">
        <text>ATP + protein L-histidine = ADP + protein N-phospho-L-histidine.</text>
        <dbReference type="EC" id="2.7.13.3"/>
    </reaction>
</comment>
<keyword evidence="7 14" id="KW-0812">Transmembrane</keyword>
<evidence type="ECO:0000256" key="2">
    <source>
        <dbReference type="ARBA" id="ARBA00004651"/>
    </source>
</evidence>
<keyword evidence="12" id="KW-0902">Two-component regulatory system</keyword>
<dbReference type="Proteomes" id="UP001229346">
    <property type="component" value="Unassembled WGS sequence"/>
</dbReference>
<evidence type="ECO:0000256" key="1">
    <source>
        <dbReference type="ARBA" id="ARBA00000085"/>
    </source>
</evidence>
<evidence type="ECO:0000256" key="9">
    <source>
        <dbReference type="ARBA" id="ARBA00022777"/>
    </source>
</evidence>
<evidence type="ECO:0000256" key="6">
    <source>
        <dbReference type="ARBA" id="ARBA00022679"/>
    </source>
</evidence>
<organism evidence="17 18">
    <name type="scientific">Paenibacillus harenae</name>
    <dbReference type="NCBI Taxonomy" id="306543"/>
    <lineage>
        <taxon>Bacteria</taxon>
        <taxon>Bacillati</taxon>
        <taxon>Bacillota</taxon>
        <taxon>Bacilli</taxon>
        <taxon>Bacillales</taxon>
        <taxon>Paenibacillaceae</taxon>
        <taxon>Paenibacillus</taxon>
    </lineage>
</organism>
<keyword evidence="13 14" id="KW-0472">Membrane</keyword>
<evidence type="ECO:0000256" key="14">
    <source>
        <dbReference type="SAM" id="Phobius"/>
    </source>
</evidence>
<evidence type="ECO:0000313" key="18">
    <source>
        <dbReference type="Proteomes" id="UP001229346"/>
    </source>
</evidence>
<feature type="transmembrane region" description="Helical" evidence="14">
    <location>
        <begin position="12"/>
        <end position="33"/>
    </location>
</feature>
<evidence type="ECO:0000256" key="4">
    <source>
        <dbReference type="ARBA" id="ARBA00022475"/>
    </source>
</evidence>
<dbReference type="InterPro" id="IPR004358">
    <property type="entry name" value="Sig_transdc_His_kin-like_C"/>
</dbReference>
<accession>A0ABT9U923</accession>
<evidence type="ECO:0000313" key="17">
    <source>
        <dbReference type="EMBL" id="MDQ0116151.1"/>
    </source>
</evidence>
<dbReference type="PANTHER" id="PTHR45528:SF1">
    <property type="entry name" value="SENSOR HISTIDINE KINASE CPXA"/>
    <property type="match status" value="1"/>
</dbReference>
<dbReference type="Gene3D" id="1.10.287.130">
    <property type="match status" value="1"/>
</dbReference>
<dbReference type="GO" id="GO:0016301">
    <property type="term" value="F:kinase activity"/>
    <property type="evidence" value="ECO:0007669"/>
    <property type="project" value="UniProtKB-KW"/>
</dbReference>
<dbReference type="SMART" id="SM00304">
    <property type="entry name" value="HAMP"/>
    <property type="match status" value="1"/>
</dbReference>
<evidence type="ECO:0000256" key="3">
    <source>
        <dbReference type="ARBA" id="ARBA00012438"/>
    </source>
</evidence>
<feature type="transmembrane region" description="Helical" evidence="14">
    <location>
        <begin position="141"/>
        <end position="160"/>
    </location>
</feature>
<evidence type="ECO:0000256" key="5">
    <source>
        <dbReference type="ARBA" id="ARBA00022553"/>
    </source>
</evidence>
<dbReference type="SUPFAM" id="SSF47384">
    <property type="entry name" value="Homodimeric domain of signal transducing histidine kinase"/>
    <property type="match status" value="1"/>
</dbReference>
<dbReference type="InterPro" id="IPR005467">
    <property type="entry name" value="His_kinase_dom"/>
</dbReference>
<comment type="caution">
    <text evidence="17">The sequence shown here is derived from an EMBL/GenBank/DDBJ whole genome shotgun (WGS) entry which is preliminary data.</text>
</comment>
<sequence>MKPKRRLFNSLMRSYILFGFTIIVINATLGFFMKDWLTLGKAPELTAGALVRTDYENIPYDKVEAAGGRVEILDENGRIVYANGNAGTMAGSTTAYTPEELLFLLEDRQGDKLRRTLASFRDDTGKRYTLLVTLPKEGNYAQIYINYTLLMLFFLSVYLFSRWTAKHITGPLEKIVQAIQRMRDGHFNERLSFESDYELTLIQDHFNEMGASLERTEREKKEIESGKKQMLLDLSHDLKTPITTIQGYVQALQLGMADSPQKHQEYLGIIYNKSRIVTSLIEDMFQLATLESPEYPFRSEVGDLAELIRRIAIAYYDVFKHKGFIMDVRIPDKTVNVQMNEKLVHRAVSNLLSNALQHNNAGTEVSLSLDEIESGVRLEICDNGPGIPEALKNTLFQPFKKGDSARTSSGGTGLGLAIAHKAVQLHGGTLRLREVPDKTVFEITLPI</sequence>
<evidence type="ECO:0000256" key="8">
    <source>
        <dbReference type="ARBA" id="ARBA00022741"/>
    </source>
</evidence>
<dbReference type="PROSITE" id="PS50885">
    <property type="entry name" value="HAMP"/>
    <property type="match status" value="1"/>
</dbReference>
<dbReference type="EC" id="2.7.13.3" evidence="3"/>
<keyword evidence="10" id="KW-0067">ATP-binding</keyword>
<dbReference type="Pfam" id="PF02518">
    <property type="entry name" value="HATPase_c"/>
    <property type="match status" value="1"/>
</dbReference>
<evidence type="ECO:0000256" key="7">
    <source>
        <dbReference type="ARBA" id="ARBA00022692"/>
    </source>
</evidence>
<keyword evidence="6" id="KW-0808">Transferase</keyword>
<keyword evidence="4" id="KW-1003">Cell membrane</keyword>
<dbReference type="Pfam" id="PF00672">
    <property type="entry name" value="HAMP"/>
    <property type="match status" value="1"/>
</dbReference>
<evidence type="ECO:0000256" key="13">
    <source>
        <dbReference type="ARBA" id="ARBA00023136"/>
    </source>
</evidence>
<dbReference type="InterPro" id="IPR050398">
    <property type="entry name" value="HssS/ArlS-like"/>
</dbReference>
<proteinExistence type="predicted"/>
<keyword evidence="9 17" id="KW-0418">Kinase</keyword>
<dbReference type="Gene3D" id="3.30.565.10">
    <property type="entry name" value="Histidine kinase-like ATPase, C-terminal domain"/>
    <property type="match status" value="1"/>
</dbReference>
<feature type="domain" description="HAMP" evidence="16">
    <location>
        <begin position="166"/>
        <end position="218"/>
    </location>
</feature>
<evidence type="ECO:0000256" key="10">
    <source>
        <dbReference type="ARBA" id="ARBA00022840"/>
    </source>
</evidence>
<keyword evidence="18" id="KW-1185">Reference proteome</keyword>
<dbReference type="Gene3D" id="6.10.340.10">
    <property type="match status" value="1"/>
</dbReference>
<name>A0ABT9U923_PAEHA</name>
<dbReference type="InterPro" id="IPR003660">
    <property type="entry name" value="HAMP_dom"/>
</dbReference>
<gene>
    <name evidence="17" type="ORF">J2T15_005627</name>
</gene>
<dbReference type="InterPro" id="IPR003661">
    <property type="entry name" value="HisK_dim/P_dom"/>
</dbReference>
<dbReference type="SUPFAM" id="SSF55874">
    <property type="entry name" value="ATPase domain of HSP90 chaperone/DNA topoisomerase II/histidine kinase"/>
    <property type="match status" value="1"/>
</dbReference>
<dbReference type="CDD" id="cd00082">
    <property type="entry name" value="HisKA"/>
    <property type="match status" value="1"/>
</dbReference>
<dbReference type="SMART" id="SM00387">
    <property type="entry name" value="HATPase_c"/>
    <property type="match status" value="1"/>
</dbReference>
<dbReference type="InterPro" id="IPR003594">
    <property type="entry name" value="HATPase_dom"/>
</dbReference>
<evidence type="ECO:0000256" key="12">
    <source>
        <dbReference type="ARBA" id="ARBA00023012"/>
    </source>
</evidence>
<evidence type="ECO:0000256" key="11">
    <source>
        <dbReference type="ARBA" id="ARBA00022989"/>
    </source>
</evidence>
<keyword evidence="11 14" id="KW-1133">Transmembrane helix</keyword>
<dbReference type="SMART" id="SM00388">
    <property type="entry name" value="HisKA"/>
    <property type="match status" value="1"/>
</dbReference>
<evidence type="ECO:0000259" key="15">
    <source>
        <dbReference type="PROSITE" id="PS50109"/>
    </source>
</evidence>
<dbReference type="PROSITE" id="PS50109">
    <property type="entry name" value="HIS_KIN"/>
    <property type="match status" value="1"/>
</dbReference>
<dbReference type="EMBL" id="JAUSSU010000016">
    <property type="protein sequence ID" value="MDQ0116151.1"/>
    <property type="molecule type" value="Genomic_DNA"/>
</dbReference>